<accession>A0A0F9S4R2</accession>
<protein>
    <submittedName>
        <fullName evidence="1">Uncharacterized protein</fullName>
    </submittedName>
</protein>
<reference evidence="1" key="1">
    <citation type="journal article" date="2015" name="Nature">
        <title>Complex archaea that bridge the gap between prokaryotes and eukaryotes.</title>
        <authorList>
            <person name="Spang A."/>
            <person name="Saw J.H."/>
            <person name="Jorgensen S.L."/>
            <person name="Zaremba-Niedzwiedzka K."/>
            <person name="Martijn J."/>
            <person name="Lind A.E."/>
            <person name="van Eijk R."/>
            <person name="Schleper C."/>
            <person name="Guy L."/>
            <person name="Ettema T.J."/>
        </authorList>
    </citation>
    <scope>NUCLEOTIDE SEQUENCE</scope>
</reference>
<dbReference type="AlphaFoldDB" id="A0A0F9S4R2"/>
<gene>
    <name evidence="1" type="ORF">LCGC14_0817570</name>
</gene>
<comment type="caution">
    <text evidence="1">The sequence shown here is derived from an EMBL/GenBank/DDBJ whole genome shotgun (WGS) entry which is preliminary data.</text>
</comment>
<name>A0A0F9S4R2_9ZZZZ</name>
<evidence type="ECO:0000313" key="1">
    <source>
        <dbReference type="EMBL" id="KKN32066.1"/>
    </source>
</evidence>
<dbReference type="EMBL" id="LAZR01002279">
    <property type="protein sequence ID" value="KKN32066.1"/>
    <property type="molecule type" value="Genomic_DNA"/>
</dbReference>
<proteinExistence type="predicted"/>
<organism evidence="1">
    <name type="scientific">marine sediment metagenome</name>
    <dbReference type="NCBI Taxonomy" id="412755"/>
    <lineage>
        <taxon>unclassified sequences</taxon>
        <taxon>metagenomes</taxon>
        <taxon>ecological metagenomes</taxon>
    </lineage>
</organism>
<sequence>MDEIFNARSPEITCATGTTLYLNPDRSSISGYWYCCQCGRGYRGLPPTGLICLDCIIPPARVRMRTIKMKEG</sequence>